<keyword evidence="8" id="KW-1185">Reference proteome</keyword>
<reference evidence="9" key="1">
    <citation type="submission" date="2025-08" db="UniProtKB">
        <authorList>
            <consortium name="RefSeq"/>
        </authorList>
    </citation>
    <scope>IDENTIFICATION</scope>
</reference>
<feature type="transmembrane region" description="Helical" evidence="6">
    <location>
        <begin position="195"/>
        <end position="213"/>
    </location>
</feature>
<proteinExistence type="inferred from homology"/>
<dbReference type="GeneID" id="101239560"/>
<evidence type="ECO:0000313" key="9">
    <source>
        <dbReference type="RefSeq" id="XP_065651348.1"/>
    </source>
</evidence>
<feature type="transmembrane region" description="Helical" evidence="6">
    <location>
        <begin position="119"/>
        <end position="142"/>
    </location>
</feature>
<dbReference type="Gene3D" id="1.20.120.1630">
    <property type="match status" value="1"/>
</dbReference>
<dbReference type="RefSeq" id="XP_065651348.1">
    <property type="nucleotide sequence ID" value="XM_065795276.1"/>
</dbReference>
<evidence type="ECO:0000256" key="6">
    <source>
        <dbReference type="SAM" id="Phobius"/>
    </source>
</evidence>
<dbReference type="PANTHER" id="PTHR10556:SF35">
    <property type="entry name" value="3-OXO-5-ALPHA-STEROID 4-DEHYDROGENASE FAMILY PROTEIN"/>
    <property type="match status" value="1"/>
</dbReference>
<evidence type="ECO:0000256" key="5">
    <source>
        <dbReference type="ARBA" id="ARBA00023136"/>
    </source>
</evidence>
<gene>
    <name evidence="9" type="primary">LOC101239560</name>
</gene>
<name>A0ABM4BQE1_HYDVU</name>
<comment type="subcellular location">
    <subcellularLocation>
        <location evidence="1">Membrane</location>
        <topology evidence="1">Multi-pass membrane protein</topology>
    </subcellularLocation>
</comment>
<comment type="similarity">
    <text evidence="2">Belongs to the steroid 5-alpha reductase family.</text>
</comment>
<evidence type="ECO:0000256" key="2">
    <source>
        <dbReference type="ARBA" id="ARBA00007742"/>
    </source>
</evidence>
<keyword evidence="3 6" id="KW-0812">Transmembrane</keyword>
<keyword evidence="5 6" id="KW-0472">Membrane</keyword>
<feature type="transmembrane region" description="Helical" evidence="6">
    <location>
        <begin position="171"/>
        <end position="189"/>
    </location>
</feature>
<dbReference type="InterPro" id="IPR001104">
    <property type="entry name" value="3-oxo-5_a-steroid_4-DH_C"/>
</dbReference>
<evidence type="ECO:0000259" key="7">
    <source>
        <dbReference type="Pfam" id="PF02544"/>
    </source>
</evidence>
<feature type="transmembrane region" description="Helical" evidence="6">
    <location>
        <begin position="53"/>
        <end position="71"/>
    </location>
</feature>
<evidence type="ECO:0000256" key="1">
    <source>
        <dbReference type="ARBA" id="ARBA00004141"/>
    </source>
</evidence>
<dbReference type="Proteomes" id="UP001652625">
    <property type="component" value="Chromosome 04"/>
</dbReference>
<protein>
    <submittedName>
        <fullName evidence="9">Uncharacterized protein LOC101239560</fullName>
    </submittedName>
</protein>
<dbReference type="InterPro" id="IPR039357">
    <property type="entry name" value="SRD5A/TECR"/>
</dbReference>
<dbReference type="PANTHER" id="PTHR10556">
    <property type="entry name" value="3-OXO-5-ALPHA-STEROID 4-DEHYDROGENASE"/>
    <property type="match status" value="1"/>
</dbReference>
<feature type="transmembrane region" description="Helical" evidence="6">
    <location>
        <begin position="83"/>
        <end position="107"/>
    </location>
</feature>
<feature type="transmembrane region" description="Helical" evidence="6">
    <location>
        <begin position="12"/>
        <end position="33"/>
    </location>
</feature>
<evidence type="ECO:0000256" key="4">
    <source>
        <dbReference type="ARBA" id="ARBA00022989"/>
    </source>
</evidence>
<sequence>MPEGCNAVFANVFSYFGTLIIFVVVFFVKMPVLSYPIVGNLFKVDTTNWNSQTYRYVILALWCIHFIRRIVEVLFVHIYNRRMSVLETIGGPIYYWIFSLFNVWAISDDQNHNKSSYKPGFFVCSVLGFIIFAIGEIGNCICHYQLRKFRSSEKDDQLIAVNGRRVPDRGLFVFVTCPHYFFEIVSWFGFFLVTWTLWSLLFLLCTFITLVIYSKKKHKAYQQQFDGIDGRPLYPKRNILIPFVF</sequence>
<keyword evidence="4 6" id="KW-1133">Transmembrane helix</keyword>
<dbReference type="PROSITE" id="PS50244">
    <property type="entry name" value="S5A_REDUCTASE"/>
    <property type="match status" value="1"/>
</dbReference>
<organism evidence="8 9">
    <name type="scientific">Hydra vulgaris</name>
    <name type="common">Hydra</name>
    <name type="synonym">Hydra attenuata</name>
    <dbReference type="NCBI Taxonomy" id="6087"/>
    <lineage>
        <taxon>Eukaryota</taxon>
        <taxon>Metazoa</taxon>
        <taxon>Cnidaria</taxon>
        <taxon>Hydrozoa</taxon>
        <taxon>Hydroidolina</taxon>
        <taxon>Anthoathecata</taxon>
        <taxon>Aplanulata</taxon>
        <taxon>Hydridae</taxon>
        <taxon>Hydra</taxon>
    </lineage>
</organism>
<dbReference type="Pfam" id="PF02544">
    <property type="entry name" value="Steroid_dh"/>
    <property type="match status" value="1"/>
</dbReference>
<evidence type="ECO:0000313" key="8">
    <source>
        <dbReference type="Proteomes" id="UP001652625"/>
    </source>
</evidence>
<evidence type="ECO:0000256" key="3">
    <source>
        <dbReference type="ARBA" id="ARBA00022692"/>
    </source>
</evidence>
<accession>A0ABM4BQE1</accession>
<feature type="domain" description="3-oxo-5-alpha-steroid 4-dehydrogenase C-terminal" evidence="7">
    <location>
        <begin position="93"/>
        <end position="245"/>
    </location>
</feature>